<dbReference type="HOGENOM" id="CLU_1805446_0_0_6"/>
<keyword evidence="1" id="KW-0472">Membrane</keyword>
<feature type="transmembrane region" description="Helical" evidence="1">
    <location>
        <begin position="110"/>
        <end position="128"/>
    </location>
</feature>
<reference evidence="2 3" key="1">
    <citation type="journal article" date="2003" name="J. Bacteriol.">
        <title>Comparative analyses of the complete genome sequences of Pierce's disease and citrus variegated chlorosis strains of Xylella fastidiosa.</title>
        <authorList>
            <person name="Van Sluys M.A."/>
            <person name="de Oliveira M.C."/>
            <person name="Monteiro-Vitorello C.B."/>
            <person name="Miyaki C.Y."/>
            <person name="Furlan L.R."/>
            <person name="Camargo L.E."/>
            <person name="da Silva A.C."/>
            <person name="Moon D.H."/>
            <person name="Takita M.A."/>
            <person name="Lemos E.G."/>
            <person name="Machado M.A."/>
            <person name="Ferro M.I."/>
            <person name="da Silva F.R."/>
            <person name="Goldman M.H."/>
            <person name="Goldman G.H."/>
            <person name="Lemos M.V."/>
            <person name="El-Dorry H."/>
            <person name="Tsai S.M."/>
            <person name="Carrer H."/>
            <person name="Carraro D.M."/>
            <person name="de Oliveira R.C."/>
            <person name="Nunes L.R."/>
            <person name="Siqueira W.J."/>
            <person name="Coutinho L.L."/>
            <person name="Kimura E.T."/>
            <person name="Ferro E.S."/>
            <person name="Harakava R."/>
            <person name="Kuramae E.E."/>
            <person name="Marino C.L."/>
            <person name="Giglioti E."/>
            <person name="Abreu I.L."/>
            <person name="Alves L.M."/>
            <person name="do Amaral A.M."/>
            <person name="Baia G.S."/>
            <person name="Blanco S.R."/>
            <person name="Brito M.S."/>
            <person name="Cannavan F.S."/>
            <person name="Celestino A.V."/>
            <person name="da Cunha A.F."/>
            <person name="Fenille R.C."/>
            <person name="Ferro J.A."/>
            <person name="Formighieri E.F."/>
            <person name="Kishi L.T."/>
            <person name="Leoni S.G."/>
            <person name="Oliveira A.R."/>
            <person name="Rosa V.E.Jr."/>
            <person name="Sassaki F.T."/>
            <person name="Sena J.A."/>
            <person name="de Souza A.A."/>
            <person name="Truffi D."/>
            <person name="Tsukumo F."/>
            <person name="Yanai G.M."/>
            <person name="Zaros L.G."/>
            <person name="Civerolo E.L."/>
            <person name="Simpson A.J."/>
            <person name="Almeida N.F.Jr."/>
            <person name="Setubal J.C."/>
            <person name="Kitajima J.P."/>
        </authorList>
    </citation>
    <scope>NUCLEOTIDE SEQUENCE [LARGE SCALE GENOMIC DNA]</scope>
    <source>
        <strain evidence="3">Temecula1 / ATCC 700964</strain>
    </source>
</reference>
<feature type="transmembrane region" description="Helical" evidence="1">
    <location>
        <begin position="12"/>
        <end position="31"/>
    </location>
</feature>
<accession>Q87F33</accession>
<evidence type="ECO:0000256" key="1">
    <source>
        <dbReference type="SAM" id="Phobius"/>
    </source>
</evidence>
<gene>
    <name evidence="2" type="ordered locus">PD_0105</name>
</gene>
<evidence type="ECO:0000313" key="2">
    <source>
        <dbReference type="EMBL" id="AAO28004.1"/>
    </source>
</evidence>
<evidence type="ECO:0000313" key="3">
    <source>
        <dbReference type="Proteomes" id="UP000002516"/>
    </source>
</evidence>
<dbReference type="AlphaFoldDB" id="Q87F33"/>
<protein>
    <submittedName>
        <fullName evidence="2">Uncharacterized protein</fullName>
    </submittedName>
</protein>
<feature type="transmembrane region" description="Helical" evidence="1">
    <location>
        <begin position="80"/>
        <end position="98"/>
    </location>
</feature>
<name>Q87F33_XYLFT</name>
<dbReference type="Proteomes" id="UP000002516">
    <property type="component" value="Chromosome"/>
</dbReference>
<organism evidence="2 3">
    <name type="scientific">Xylella fastidiosa (strain Temecula1 / ATCC 700964)</name>
    <dbReference type="NCBI Taxonomy" id="183190"/>
    <lineage>
        <taxon>Bacteria</taxon>
        <taxon>Pseudomonadati</taxon>
        <taxon>Pseudomonadota</taxon>
        <taxon>Gammaproteobacteria</taxon>
        <taxon>Lysobacterales</taxon>
        <taxon>Lysobacteraceae</taxon>
        <taxon>Xylella</taxon>
    </lineage>
</organism>
<keyword evidence="1" id="KW-1133">Transmembrane helix</keyword>
<sequence>MARGSMLSDHAWMHIYGMGSPLLGLLLTFIVKRISAWLKIRKAQKEQTKKQIIKKALDEIETIASQPFNPLPFTKEAVECFMYFVCSFTMINIALINASNTNLVIQIINYLLHFTASAFLGLSLGALIELRRQLKIKLDPQKATERLRAMLEKLD</sequence>
<proteinExistence type="predicted"/>
<keyword evidence="1" id="KW-0812">Transmembrane</keyword>
<keyword evidence="3" id="KW-1185">Reference proteome</keyword>
<dbReference type="EMBL" id="AE009442">
    <property type="protein sequence ID" value="AAO28004.1"/>
    <property type="molecule type" value="Genomic_DNA"/>
</dbReference>
<dbReference type="KEGG" id="xft:PD_0105"/>